<sequence length="217" mass="23460">MPGAAEAFRLVAAIVQAAQTARRNRRLCRRLAERAEMVGELLRQLQGSAVMQHSETRRPLEGLEKTLRQAQRVVAACQGSAAACRFLMGGRHAGQLRDVADDIDSYLLLIPLVSHVHGARPAKPTFPDGGAFTPSKTPDCEDGMGHSLKANNTPSTMTGVRPGIGNTTEIAEMLSELCARIEHMEAISGKLTAWATACVLVSSFFLCFVSLLNYMKP</sequence>
<name>A0A3L6QF53_PANMI</name>
<keyword evidence="4" id="KW-1185">Reference proteome</keyword>
<dbReference type="PANTHER" id="PTHR46604:SF1">
    <property type="entry name" value="OS11G0665800 PROTEIN"/>
    <property type="match status" value="1"/>
</dbReference>
<dbReference type="Pfam" id="PF19584">
    <property type="entry name" value="MCAfunc"/>
    <property type="match status" value="1"/>
</dbReference>
<dbReference type="PANTHER" id="PTHR46604">
    <property type="entry name" value="PROTEIN MID1-COMPLEMENTING ACTIVITY 1"/>
    <property type="match status" value="1"/>
</dbReference>
<accession>A0A3L6QF53</accession>
<evidence type="ECO:0000259" key="2">
    <source>
        <dbReference type="Pfam" id="PF19584"/>
    </source>
</evidence>
<dbReference type="Gene3D" id="1.20.930.20">
    <property type="entry name" value="Adaptor protein Cbl, N-terminal domain"/>
    <property type="match status" value="1"/>
</dbReference>
<dbReference type="EMBL" id="PQIB02000012">
    <property type="protein sequence ID" value="RLM79343.1"/>
    <property type="molecule type" value="Genomic_DNA"/>
</dbReference>
<dbReference type="GO" id="GO:0007166">
    <property type="term" value="P:cell surface receptor signaling pathway"/>
    <property type="evidence" value="ECO:0007669"/>
    <property type="project" value="InterPro"/>
</dbReference>
<keyword evidence="1" id="KW-0812">Transmembrane</keyword>
<protein>
    <recommendedName>
        <fullName evidence="2">MCAfunc domain-containing protein</fullName>
    </recommendedName>
</protein>
<evidence type="ECO:0000313" key="4">
    <source>
        <dbReference type="Proteomes" id="UP000275267"/>
    </source>
</evidence>
<feature type="domain" description="MCAfunc" evidence="2">
    <location>
        <begin position="10"/>
        <end position="120"/>
    </location>
</feature>
<dbReference type="STRING" id="4540.A0A3L6QF53"/>
<feature type="transmembrane region" description="Helical" evidence="1">
    <location>
        <begin position="191"/>
        <end position="214"/>
    </location>
</feature>
<dbReference type="CDD" id="cd21037">
    <property type="entry name" value="MLKL_NTD"/>
    <property type="match status" value="1"/>
</dbReference>
<dbReference type="InterPro" id="IPR059179">
    <property type="entry name" value="MLKL-like_MCAfunc"/>
</dbReference>
<dbReference type="Proteomes" id="UP000275267">
    <property type="component" value="Unassembled WGS sequence"/>
</dbReference>
<evidence type="ECO:0000256" key="1">
    <source>
        <dbReference type="SAM" id="Phobius"/>
    </source>
</evidence>
<keyword evidence="1" id="KW-1133">Transmembrane helix</keyword>
<keyword evidence="1" id="KW-0472">Membrane</keyword>
<reference evidence="4" key="1">
    <citation type="journal article" date="2019" name="Nat. Commun.">
        <title>The genome of broomcorn millet.</title>
        <authorList>
            <person name="Zou C."/>
            <person name="Miki D."/>
            <person name="Li D."/>
            <person name="Tang Q."/>
            <person name="Xiao L."/>
            <person name="Rajput S."/>
            <person name="Deng P."/>
            <person name="Jia W."/>
            <person name="Huang R."/>
            <person name="Zhang M."/>
            <person name="Sun Y."/>
            <person name="Hu J."/>
            <person name="Fu X."/>
            <person name="Schnable P.S."/>
            <person name="Li F."/>
            <person name="Zhang H."/>
            <person name="Feng B."/>
            <person name="Zhu X."/>
            <person name="Liu R."/>
            <person name="Schnable J.C."/>
            <person name="Zhu J.-K."/>
            <person name="Zhang H."/>
        </authorList>
    </citation>
    <scope>NUCLEOTIDE SEQUENCE [LARGE SCALE GENOMIC DNA]</scope>
</reference>
<evidence type="ECO:0000313" key="3">
    <source>
        <dbReference type="EMBL" id="RLM79343.1"/>
    </source>
</evidence>
<comment type="caution">
    <text evidence="3">The sequence shown here is derived from an EMBL/GenBank/DDBJ whole genome shotgun (WGS) entry which is preliminary data.</text>
</comment>
<proteinExistence type="predicted"/>
<dbReference type="InterPro" id="IPR036537">
    <property type="entry name" value="Adaptor_Cbl_N_dom_sf"/>
</dbReference>
<organism evidence="3 4">
    <name type="scientific">Panicum miliaceum</name>
    <name type="common">Proso millet</name>
    <name type="synonym">Broomcorn millet</name>
    <dbReference type="NCBI Taxonomy" id="4540"/>
    <lineage>
        <taxon>Eukaryota</taxon>
        <taxon>Viridiplantae</taxon>
        <taxon>Streptophyta</taxon>
        <taxon>Embryophyta</taxon>
        <taxon>Tracheophyta</taxon>
        <taxon>Spermatophyta</taxon>
        <taxon>Magnoliopsida</taxon>
        <taxon>Liliopsida</taxon>
        <taxon>Poales</taxon>
        <taxon>Poaceae</taxon>
        <taxon>PACMAD clade</taxon>
        <taxon>Panicoideae</taxon>
        <taxon>Panicodae</taxon>
        <taxon>Paniceae</taxon>
        <taxon>Panicinae</taxon>
        <taxon>Panicum</taxon>
        <taxon>Panicum sect. Panicum</taxon>
    </lineage>
</organism>
<gene>
    <name evidence="3" type="ORF">C2845_PM12G14970</name>
</gene>
<dbReference type="AlphaFoldDB" id="A0A3L6QF53"/>
<dbReference type="InterPro" id="IPR045766">
    <property type="entry name" value="MCAfunc"/>
</dbReference>